<reference evidence="1 2" key="1">
    <citation type="submission" date="2016-10" db="EMBL/GenBank/DDBJ databases">
        <authorList>
            <person name="de Groot N.N."/>
        </authorList>
    </citation>
    <scope>NUCLEOTIDE SEQUENCE [LARGE SCALE GENOMIC DNA]</scope>
    <source>
        <strain evidence="1">1</strain>
    </source>
</reference>
<keyword evidence="2" id="KW-1185">Reference proteome</keyword>
<evidence type="ECO:0000313" key="1">
    <source>
        <dbReference type="EMBL" id="SCZ84620.1"/>
    </source>
</evidence>
<gene>
    <name evidence="1" type="ORF">NSMM_240004</name>
</gene>
<dbReference type="EMBL" id="FMWO01000030">
    <property type="protein sequence ID" value="SCZ84620.1"/>
    <property type="molecule type" value="Genomic_DNA"/>
</dbReference>
<dbReference type="AlphaFoldDB" id="A0A1G5SCR8"/>
<proteinExistence type="predicted"/>
<dbReference type="OrthoDB" id="8906052at2"/>
<sequence length="275" mass="31448">MTTHELDLLDNALDSLTEALAKFEEGDNGEPKAYKFAVLHMAHFIELIFKHHIASKHPLLIYKDIFAAKVDKNKTITLWDAINFINNETADTVSPTLKKDLEWLKRLRNDIEHHKFKMEVPEVRSTIGRLFRSVSEFLEDHTDIELESLIPESLLETFQLLSDEYEFKLRTALKEAEEFEEANPPDPDLDSPDALPPRLDCENCGNPTLIRNEKSTTGYRCLVCDNEDGDNIPSSCDICGVLATQGELEGWGLEDGNYEYRCYYCSGRYHADKDA</sequence>
<evidence type="ECO:0000313" key="2">
    <source>
        <dbReference type="Proteomes" id="UP000198729"/>
    </source>
</evidence>
<dbReference type="RefSeq" id="WP_090284240.1">
    <property type="nucleotide sequence ID" value="NZ_FMWO01000030.1"/>
</dbReference>
<organism evidence="1 2">
    <name type="scientific">Nitrosomonas mobilis</name>
    <dbReference type="NCBI Taxonomy" id="51642"/>
    <lineage>
        <taxon>Bacteria</taxon>
        <taxon>Pseudomonadati</taxon>
        <taxon>Pseudomonadota</taxon>
        <taxon>Betaproteobacteria</taxon>
        <taxon>Nitrosomonadales</taxon>
        <taxon>Nitrosomonadaceae</taxon>
        <taxon>Nitrosomonas</taxon>
    </lineage>
</organism>
<name>A0A1G5SCR8_9PROT</name>
<accession>A0A1G5SCR8</accession>
<protein>
    <submittedName>
        <fullName evidence="1">Uncharacterized protein</fullName>
    </submittedName>
</protein>
<dbReference type="Proteomes" id="UP000198729">
    <property type="component" value="Unassembled WGS sequence"/>
</dbReference>